<keyword evidence="1" id="KW-0732">Signal</keyword>
<sequence>MIEWNRERKLRGYWLALAALLFSSSFMSNAMAARSPCVGTFSNLAINPVGGEFSGMEVRVVQTDIGFRGTVQIAQGGAGILLLVDLECDGKEVSFHLPATNTDMHGKFTGLVNSENLKGEIAYDDKRVARVFLQRRKSYWD</sequence>
<comment type="caution">
    <text evidence="2">The sequence shown here is derived from an EMBL/GenBank/DDBJ whole genome shotgun (WGS) entry which is preliminary data.</text>
</comment>
<evidence type="ECO:0000313" key="3">
    <source>
        <dbReference type="Proteomes" id="UP000637423"/>
    </source>
</evidence>
<keyword evidence="3" id="KW-1185">Reference proteome</keyword>
<evidence type="ECO:0000256" key="1">
    <source>
        <dbReference type="SAM" id="SignalP"/>
    </source>
</evidence>
<dbReference type="AlphaFoldDB" id="A0A916XPJ3"/>
<feature type="chain" id="PRO_5037915796" evidence="1">
    <location>
        <begin position="33"/>
        <end position="141"/>
    </location>
</feature>
<evidence type="ECO:0000313" key="2">
    <source>
        <dbReference type="EMBL" id="GGC92597.1"/>
    </source>
</evidence>
<dbReference type="RefSeq" id="WP_188568354.1">
    <property type="nucleotide sequence ID" value="NZ_BMED01000005.1"/>
</dbReference>
<feature type="signal peptide" evidence="1">
    <location>
        <begin position="1"/>
        <end position="32"/>
    </location>
</feature>
<dbReference type="Proteomes" id="UP000637423">
    <property type="component" value="Unassembled WGS sequence"/>
</dbReference>
<name>A0A916XPJ3_9BURK</name>
<dbReference type="EMBL" id="BMED01000005">
    <property type="protein sequence ID" value="GGC92597.1"/>
    <property type="molecule type" value="Genomic_DNA"/>
</dbReference>
<protein>
    <submittedName>
        <fullName evidence="2">Uncharacterized protein</fullName>
    </submittedName>
</protein>
<reference evidence="2" key="2">
    <citation type="submission" date="2020-09" db="EMBL/GenBank/DDBJ databases">
        <authorList>
            <person name="Sun Q."/>
            <person name="Zhou Y."/>
        </authorList>
    </citation>
    <scope>NUCLEOTIDE SEQUENCE</scope>
    <source>
        <strain evidence="2">CGMCC 1.10998</strain>
    </source>
</reference>
<accession>A0A916XPJ3</accession>
<proteinExistence type="predicted"/>
<organism evidence="2 3">
    <name type="scientific">Undibacterium terreum</name>
    <dbReference type="NCBI Taxonomy" id="1224302"/>
    <lineage>
        <taxon>Bacteria</taxon>
        <taxon>Pseudomonadati</taxon>
        <taxon>Pseudomonadota</taxon>
        <taxon>Betaproteobacteria</taxon>
        <taxon>Burkholderiales</taxon>
        <taxon>Oxalobacteraceae</taxon>
        <taxon>Undibacterium</taxon>
    </lineage>
</organism>
<reference evidence="2" key="1">
    <citation type="journal article" date="2014" name="Int. J. Syst. Evol. Microbiol.">
        <title>Complete genome sequence of Corynebacterium casei LMG S-19264T (=DSM 44701T), isolated from a smear-ripened cheese.</title>
        <authorList>
            <consortium name="US DOE Joint Genome Institute (JGI-PGF)"/>
            <person name="Walter F."/>
            <person name="Albersmeier A."/>
            <person name="Kalinowski J."/>
            <person name="Ruckert C."/>
        </authorList>
    </citation>
    <scope>NUCLEOTIDE SEQUENCE</scope>
    <source>
        <strain evidence="2">CGMCC 1.10998</strain>
    </source>
</reference>
<gene>
    <name evidence="2" type="ORF">GCM10011396_44860</name>
</gene>